<accession>A0A7U2NPY5</accession>
<dbReference type="Proteomes" id="UP000663193">
    <property type="component" value="Chromosome 20"/>
</dbReference>
<dbReference type="KEGG" id="pno:SNOG_14717"/>
<name>A0A7U2NPY5_PHANO</name>
<protein>
    <submittedName>
        <fullName evidence="1">Uncharacterized protein</fullName>
    </submittedName>
</protein>
<dbReference type="OMA" id="HLRNWSA"/>
<sequence>MSSNNRSKRRQARAPRGYVAELTPEGQVNKVIADIKNLKDGDDFRSWSASARKELTPSLVIPLQVGPDETSRVYIPKQALLVASPVARNYFQQNSTLTTAKFTHKDIYMGAMKDIAKWLKAACLEAHFPELIMPEDIKEFMELRLTAHTLGMERYVEHFDYYYIDDIDCQRPSLAEIMLIVDYTRKDDDPILVALANRLGYLCKHHKIPKADEEAIVKLLLDPHYGRLLAAVKAIAKKP</sequence>
<gene>
    <name evidence="1" type="ORF">JI435_147170</name>
</gene>
<organism evidence="1 2">
    <name type="scientific">Phaeosphaeria nodorum (strain SN15 / ATCC MYA-4574 / FGSC 10173)</name>
    <name type="common">Glume blotch fungus</name>
    <name type="synonym">Parastagonospora nodorum</name>
    <dbReference type="NCBI Taxonomy" id="321614"/>
    <lineage>
        <taxon>Eukaryota</taxon>
        <taxon>Fungi</taxon>
        <taxon>Dikarya</taxon>
        <taxon>Ascomycota</taxon>
        <taxon>Pezizomycotina</taxon>
        <taxon>Dothideomycetes</taxon>
        <taxon>Pleosporomycetidae</taxon>
        <taxon>Pleosporales</taxon>
        <taxon>Pleosporineae</taxon>
        <taxon>Phaeosphaeriaceae</taxon>
        <taxon>Parastagonospora</taxon>
    </lineage>
</organism>
<dbReference type="AlphaFoldDB" id="A0A7U2NPY5"/>
<reference evidence="2" key="1">
    <citation type="journal article" date="2021" name="BMC Genomics">
        <title>Chromosome-level genome assembly and manually-curated proteome of model necrotroph Parastagonospora nodorum Sn15 reveals a genome-wide trove of candidate effector homologs, and redundancy of virulence-related functions within an accessory chromosome.</title>
        <authorList>
            <person name="Bertazzoni S."/>
            <person name="Jones D.A.B."/>
            <person name="Phan H.T."/>
            <person name="Tan K.-C."/>
            <person name="Hane J.K."/>
        </authorList>
    </citation>
    <scope>NUCLEOTIDE SEQUENCE [LARGE SCALE GENOMIC DNA]</scope>
    <source>
        <strain evidence="2">SN15 / ATCC MYA-4574 / FGSC 10173)</strain>
    </source>
</reference>
<evidence type="ECO:0000313" key="1">
    <source>
        <dbReference type="EMBL" id="QRD06152.1"/>
    </source>
</evidence>
<dbReference type="RefSeq" id="XP_001804899.1">
    <property type="nucleotide sequence ID" value="XM_001804847.1"/>
</dbReference>
<dbReference type="OrthoDB" id="3789852at2759"/>
<proteinExistence type="predicted"/>
<dbReference type="EMBL" id="CP069042">
    <property type="protein sequence ID" value="QRD06152.1"/>
    <property type="molecule type" value="Genomic_DNA"/>
</dbReference>
<dbReference type="VEuPathDB" id="FungiDB:JI435_147170"/>
<evidence type="ECO:0000313" key="2">
    <source>
        <dbReference type="Proteomes" id="UP000663193"/>
    </source>
</evidence>
<keyword evidence="2" id="KW-1185">Reference proteome</keyword>